<dbReference type="GO" id="GO:0018580">
    <property type="term" value="F:nitronate monooxygenase activity"/>
    <property type="evidence" value="ECO:0007669"/>
    <property type="project" value="InterPro"/>
</dbReference>
<keyword evidence="4" id="KW-0288">FMN</keyword>
<dbReference type="PANTHER" id="PTHR32332">
    <property type="entry name" value="2-NITROPROPANE DIOXYGENASE"/>
    <property type="match status" value="1"/>
</dbReference>
<dbReference type="Gene3D" id="3.20.20.70">
    <property type="entry name" value="Aldolase class I"/>
    <property type="match status" value="1"/>
</dbReference>
<gene>
    <name evidence="7" type="primary">fabK</name>
    <name evidence="8" type="ORF">DW222_13730</name>
    <name evidence="7" type="ORF">DW272_17930</name>
    <name evidence="6" type="ORF">ERS852394_02517</name>
</gene>
<evidence type="ECO:0000313" key="11">
    <source>
        <dbReference type="Proteomes" id="UP000284220"/>
    </source>
</evidence>
<dbReference type="AlphaFoldDB" id="A0A174G562"/>
<keyword evidence="5 6" id="KW-0560">Oxidoreductase</keyword>
<organism evidence="6 9">
    <name type="scientific">Blautia obeum</name>
    <dbReference type="NCBI Taxonomy" id="40520"/>
    <lineage>
        <taxon>Bacteria</taxon>
        <taxon>Bacillati</taxon>
        <taxon>Bacillota</taxon>
        <taxon>Clostridia</taxon>
        <taxon>Lachnospirales</taxon>
        <taxon>Lachnospiraceae</taxon>
        <taxon>Blautia</taxon>
    </lineage>
</organism>
<dbReference type="EMBL" id="CYZD01000014">
    <property type="protein sequence ID" value="CUO57583.1"/>
    <property type="molecule type" value="Genomic_DNA"/>
</dbReference>
<dbReference type="RefSeq" id="WP_055066457.1">
    <property type="nucleotide sequence ID" value="NZ_CYZD01000014.1"/>
</dbReference>
<dbReference type="PANTHER" id="PTHR32332:SF20">
    <property type="entry name" value="2-NITROPROPANE DIOXYGENASE-LIKE PROTEIN"/>
    <property type="match status" value="1"/>
</dbReference>
<evidence type="ECO:0000256" key="4">
    <source>
        <dbReference type="ARBA" id="ARBA00022643"/>
    </source>
</evidence>
<dbReference type="Pfam" id="PF03060">
    <property type="entry name" value="NMO"/>
    <property type="match status" value="1"/>
</dbReference>
<evidence type="ECO:0000313" key="10">
    <source>
        <dbReference type="Proteomes" id="UP000284024"/>
    </source>
</evidence>
<dbReference type="Proteomes" id="UP000095409">
    <property type="component" value="Unassembled WGS sequence"/>
</dbReference>
<evidence type="ECO:0000313" key="7">
    <source>
        <dbReference type="EMBL" id="RHG12924.1"/>
    </source>
</evidence>
<name>A0A174G562_9FIRM</name>
<dbReference type="CDD" id="cd04730">
    <property type="entry name" value="NPD_like"/>
    <property type="match status" value="1"/>
</dbReference>
<reference evidence="6 9" key="1">
    <citation type="submission" date="2015-09" db="EMBL/GenBank/DDBJ databases">
        <authorList>
            <consortium name="Pathogen Informatics"/>
        </authorList>
    </citation>
    <scope>NUCLEOTIDE SEQUENCE [LARGE SCALE GENOMIC DNA]</scope>
    <source>
        <strain evidence="6 9">2789STDY5608837</strain>
    </source>
</reference>
<evidence type="ECO:0000256" key="2">
    <source>
        <dbReference type="ARBA" id="ARBA00013457"/>
    </source>
</evidence>
<dbReference type="EMBL" id="QRHZ01000023">
    <property type="protein sequence ID" value="RHG12924.1"/>
    <property type="molecule type" value="Genomic_DNA"/>
</dbReference>
<evidence type="ECO:0000313" key="8">
    <source>
        <dbReference type="EMBL" id="RHH17077.1"/>
    </source>
</evidence>
<dbReference type="InterPro" id="IPR004136">
    <property type="entry name" value="NMO"/>
</dbReference>
<evidence type="ECO:0000313" key="9">
    <source>
        <dbReference type="Proteomes" id="UP000095409"/>
    </source>
</evidence>
<proteinExistence type="predicted"/>
<dbReference type="SUPFAM" id="SSF51412">
    <property type="entry name" value="Inosine monophosphate dehydrogenase (IMPDH)"/>
    <property type="match status" value="1"/>
</dbReference>
<reference evidence="10 11" key="2">
    <citation type="submission" date="2018-08" db="EMBL/GenBank/DDBJ databases">
        <title>A genome reference for cultivated species of the human gut microbiota.</title>
        <authorList>
            <person name="Zou Y."/>
            <person name="Xue W."/>
            <person name="Luo G."/>
        </authorList>
    </citation>
    <scope>NUCLEOTIDE SEQUENCE [LARGE SCALE GENOMIC DNA]</scope>
    <source>
        <strain evidence="8 10">AM18-2AC</strain>
        <strain evidence="7 11">AM22-9LB</strain>
    </source>
</reference>
<sequence length="312" mass="33161">MKTEITELLGIEYPVIQGGMAWVADYHLAAAVSNAGGLGLIAAGGAPAEWVREQIRETKKLTDKPFGVNIMLMNPEADKIAKVILEEDIKVVTTGAGSPEKYMADWKAAGVKVIPVIASVALAKRMERCGADAVVAEGTEAGGHIGELTTMVLVPQVVDAVNIPVIAAGGIADGRGMAAAFMLGARGIQMGTIFAASKESVIHENYKNSILKAKDIDSRVTGRSTGHPIRVLRNDMVRKYLELEKEGAPFEELEKMTLGSLRRAVQEGDAKNGSLMAGQIAGMIKEERSCEDIIKSTVSDACRLMNGVSVNE</sequence>
<protein>
    <recommendedName>
        <fullName evidence="2">Probable nitronate monooxygenase</fullName>
    </recommendedName>
</protein>
<evidence type="ECO:0000256" key="1">
    <source>
        <dbReference type="ARBA" id="ARBA00003535"/>
    </source>
</evidence>
<keyword evidence="6" id="KW-0503">Monooxygenase</keyword>
<keyword evidence="3" id="KW-0285">Flavoprotein</keyword>
<dbReference type="Proteomes" id="UP000284024">
    <property type="component" value="Unassembled WGS sequence"/>
</dbReference>
<evidence type="ECO:0000256" key="3">
    <source>
        <dbReference type="ARBA" id="ARBA00022630"/>
    </source>
</evidence>
<dbReference type="InterPro" id="IPR013785">
    <property type="entry name" value="Aldolase_TIM"/>
</dbReference>
<dbReference type="EMBL" id="QRJH01000007">
    <property type="protein sequence ID" value="RHH17077.1"/>
    <property type="molecule type" value="Genomic_DNA"/>
</dbReference>
<dbReference type="InterPro" id="IPR017569">
    <property type="entry name" value="Enoyl_ACP_red-II_put"/>
</dbReference>
<evidence type="ECO:0000256" key="5">
    <source>
        <dbReference type="ARBA" id="ARBA00023002"/>
    </source>
</evidence>
<comment type="function">
    <text evidence="1">Nitronate monooxygenase that uses molecular oxygen to catalyze the oxidative denitrification of alkyl nitronates. Acts on propionate 3-nitronate (P3N), the presumed physiological substrate. Probably functions in the detoxification of P3N, a metabolic poison produced by plants and fungi as a defense mechanism.</text>
</comment>
<dbReference type="Proteomes" id="UP000284220">
    <property type="component" value="Unassembled WGS sequence"/>
</dbReference>
<accession>A0A174G562</accession>
<dbReference type="NCBIfam" id="TIGR03151">
    <property type="entry name" value="enACPred_II"/>
    <property type="match status" value="1"/>
</dbReference>
<evidence type="ECO:0000313" key="6">
    <source>
        <dbReference type="EMBL" id="CUO57583.1"/>
    </source>
</evidence>